<reference evidence="5 6" key="1">
    <citation type="submission" date="2024-09" db="EMBL/GenBank/DDBJ databases">
        <authorList>
            <person name="Sun Q."/>
            <person name="Mori K."/>
        </authorList>
    </citation>
    <scope>NUCLEOTIDE SEQUENCE [LARGE SCALE GENOMIC DNA]</scope>
    <source>
        <strain evidence="5 6">TBRC 4938</strain>
    </source>
</reference>
<proteinExistence type="inferred from homology"/>
<dbReference type="PANTHER" id="PTHR37423:SF2">
    <property type="entry name" value="MEMBRANE-BOUND LYTIC MUREIN TRANSGLYCOSYLASE C"/>
    <property type="match status" value="1"/>
</dbReference>
<keyword evidence="6" id="KW-1185">Reference proteome</keyword>
<comment type="caution">
    <text evidence="5">The sequence shown here is derived from an EMBL/GenBank/DDBJ whole genome shotgun (WGS) entry which is preliminary data.</text>
</comment>
<feature type="region of interest" description="Disordered" evidence="3">
    <location>
        <begin position="1"/>
        <end position="20"/>
    </location>
</feature>
<evidence type="ECO:0000313" key="6">
    <source>
        <dbReference type="Proteomes" id="UP001589692"/>
    </source>
</evidence>
<dbReference type="EMBL" id="JBHMAA010000028">
    <property type="protein sequence ID" value="MFB9951772.1"/>
    <property type="molecule type" value="Genomic_DNA"/>
</dbReference>
<comment type="similarity">
    <text evidence="2">Belongs to the virb1 family.</text>
</comment>
<dbReference type="Gene3D" id="1.10.530.10">
    <property type="match status" value="1"/>
</dbReference>
<protein>
    <submittedName>
        <fullName evidence="5">Transglycosylase SLT domain-containing protein</fullName>
    </submittedName>
</protein>
<evidence type="ECO:0000259" key="4">
    <source>
        <dbReference type="Pfam" id="PF01464"/>
    </source>
</evidence>
<evidence type="ECO:0000256" key="1">
    <source>
        <dbReference type="ARBA" id="ARBA00007734"/>
    </source>
</evidence>
<feature type="domain" description="Transglycosylase SLT" evidence="4">
    <location>
        <begin position="246"/>
        <end position="339"/>
    </location>
</feature>
<dbReference type="Pfam" id="PF01464">
    <property type="entry name" value="SLT"/>
    <property type="match status" value="1"/>
</dbReference>
<name>A0ABV6API9_9HYPH</name>
<organism evidence="5 6">
    <name type="scientific">Rhizobium puerariae</name>
    <dbReference type="NCBI Taxonomy" id="1585791"/>
    <lineage>
        <taxon>Bacteria</taxon>
        <taxon>Pseudomonadati</taxon>
        <taxon>Pseudomonadota</taxon>
        <taxon>Alphaproteobacteria</taxon>
        <taxon>Hyphomicrobiales</taxon>
        <taxon>Rhizobiaceae</taxon>
        <taxon>Rhizobium/Agrobacterium group</taxon>
        <taxon>Rhizobium</taxon>
    </lineage>
</organism>
<dbReference type="InterPro" id="IPR023346">
    <property type="entry name" value="Lysozyme-like_dom_sf"/>
</dbReference>
<gene>
    <name evidence="5" type="ORF">ACFFP0_23225</name>
</gene>
<dbReference type="InterPro" id="IPR008258">
    <property type="entry name" value="Transglycosylase_SLT_dom_1"/>
</dbReference>
<dbReference type="PANTHER" id="PTHR37423">
    <property type="entry name" value="SOLUBLE LYTIC MUREIN TRANSGLYCOSYLASE-RELATED"/>
    <property type="match status" value="1"/>
</dbReference>
<evidence type="ECO:0000313" key="5">
    <source>
        <dbReference type="EMBL" id="MFB9951772.1"/>
    </source>
</evidence>
<evidence type="ECO:0000256" key="2">
    <source>
        <dbReference type="ARBA" id="ARBA00009387"/>
    </source>
</evidence>
<dbReference type="SUPFAM" id="SSF53955">
    <property type="entry name" value="Lysozyme-like"/>
    <property type="match status" value="1"/>
</dbReference>
<evidence type="ECO:0000256" key="3">
    <source>
        <dbReference type="SAM" id="MobiDB-lite"/>
    </source>
</evidence>
<sequence length="355" mass="36799">MAASKNGQSTGPVQTASADGQLNIQYRADLPVGSQNQTVANAAPGTGQAQTTLAVGSQPTVALAKTGRFSVPVPQAADAASAQTVAMASPAMAPLVAFAPAAVPATYSASPAPQTSTLVASAPVASSPAPATSTILAASKSGRLVSPAVAPAVSEGRIQPAAAQAIALDEAELTPDMVALQSVIPTPRPDRPTITAGRQPAASTATLAYAAQPHAVAALSAMEFPPAPGEPLPSTASDAPPEISKLIKRYAGLYGVPESLVHRVVHRESRYDPKAYHKNGYWGLMQIKYSTAKSMGYEGTPNGLLDAETNLKYAIKYLRGAWLVADNQNDNAIKLYARGYYYDAKRKDMLHVLEK</sequence>
<accession>A0ABV6API9</accession>
<dbReference type="RefSeq" id="WP_377264588.1">
    <property type="nucleotide sequence ID" value="NZ_JBHMAA010000028.1"/>
</dbReference>
<dbReference type="Proteomes" id="UP001589692">
    <property type="component" value="Unassembled WGS sequence"/>
</dbReference>
<comment type="similarity">
    <text evidence="1">Belongs to the transglycosylase Slt family.</text>
</comment>